<sequence>MAIRYLTQNKKVLIVMGSNRALDVIRVRLTHRIQQMNLGSKTLYRLETEYMESSGQQQAPSVPNILDQTDKEFKSTLRHLRNAGMEILVFELLRAGILNK</sequence>
<keyword evidence="2" id="KW-1185">Reference proteome</keyword>
<evidence type="ECO:0000313" key="2">
    <source>
        <dbReference type="Proteomes" id="UP000266188"/>
    </source>
</evidence>
<dbReference type="OrthoDB" id="6513042at2759"/>
<comment type="caution">
    <text evidence="1">The sequence shown here is derived from an EMBL/GenBank/DDBJ whole genome shotgun (WGS) entry which is preliminary data.</text>
</comment>
<evidence type="ECO:0000313" key="1">
    <source>
        <dbReference type="EMBL" id="RJE21843.1"/>
    </source>
</evidence>
<accession>A0A3A2ZHS7</accession>
<name>A0A3A2ZHS7_9EURO</name>
<dbReference type="Proteomes" id="UP000266188">
    <property type="component" value="Unassembled WGS sequence"/>
</dbReference>
<proteinExistence type="predicted"/>
<protein>
    <submittedName>
        <fullName evidence="1">Uncharacterized protein</fullName>
    </submittedName>
</protein>
<reference evidence="2" key="1">
    <citation type="submission" date="2017-02" db="EMBL/GenBank/DDBJ databases">
        <authorList>
            <person name="Tafer H."/>
            <person name="Lopandic K."/>
        </authorList>
    </citation>
    <scope>NUCLEOTIDE SEQUENCE [LARGE SCALE GENOMIC DNA]</scope>
    <source>
        <strain evidence="2">CBS 366.77</strain>
    </source>
</reference>
<dbReference type="EMBL" id="MVGC01000202">
    <property type="protein sequence ID" value="RJE21843.1"/>
    <property type="molecule type" value="Genomic_DNA"/>
</dbReference>
<organism evidence="1 2">
    <name type="scientific">Aspergillus sclerotialis</name>
    <dbReference type="NCBI Taxonomy" id="2070753"/>
    <lineage>
        <taxon>Eukaryota</taxon>
        <taxon>Fungi</taxon>
        <taxon>Dikarya</taxon>
        <taxon>Ascomycota</taxon>
        <taxon>Pezizomycotina</taxon>
        <taxon>Eurotiomycetes</taxon>
        <taxon>Eurotiomycetidae</taxon>
        <taxon>Eurotiales</taxon>
        <taxon>Aspergillaceae</taxon>
        <taxon>Aspergillus</taxon>
        <taxon>Aspergillus subgen. Polypaecilum</taxon>
    </lineage>
</organism>
<dbReference type="AlphaFoldDB" id="A0A3A2ZHS7"/>
<gene>
    <name evidence="1" type="ORF">PHISCL_05827</name>
</gene>